<sequence length="339" mass="40934">MIKKLSQQLEELRQQELKEKKLIEEEGVLLRQQAELQAIEEVRLHAAKLNAQKAIRAALDKCNGERIRKRQQEIKDSLDMDLKIVNEYFLADMKEKDLKNRKKDEMRKEMIEYRKHLEEMREAENLRERELEKLYKEEETKVWRIRAEKWKKEQEARDKLMLDVLAGRQEQLRFAAEQNKLKLTQNKIETENLLKEIEKSRLFEEKERLKILNFSEEYSKSLSLQILEVEEKRRLEKLKSEMEYQKQQELEKKFNELLVQETERLLMTTTSFKGFDKIFLEISKKSFSEPRSSLTVNDPEKVSFKNSSYQTTTENNNTDTLVKLGYREFKSLFLFEFIF</sequence>
<keyword evidence="10" id="KW-1185">Reference proteome</keyword>
<comment type="caution">
    <text evidence="9">The sequence shown here is derived from an EMBL/GenBank/DDBJ whole genome shotgun (WGS) entry which is preliminary data.</text>
</comment>
<evidence type="ECO:0000256" key="3">
    <source>
        <dbReference type="ARBA" id="ARBA00023069"/>
    </source>
</evidence>
<reference evidence="9" key="1">
    <citation type="submission" date="2020-05" db="EMBL/GenBank/DDBJ databases">
        <title>Phylogenomic resolution of chytrid fungi.</title>
        <authorList>
            <person name="Stajich J.E."/>
            <person name="Amses K."/>
            <person name="Simmons R."/>
            <person name="Seto K."/>
            <person name="Myers J."/>
            <person name="Bonds A."/>
            <person name="Quandt C.A."/>
            <person name="Barry K."/>
            <person name="Liu P."/>
            <person name="Grigoriev I."/>
            <person name="Longcore J.E."/>
            <person name="James T.Y."/>
        </authorList>
    </citation>
    <scope>NUCLEOTIDE SEQUENCE</scope>
    <source>
        <strain evidence="9">JEL0476</strain>
    </source>
</reference>
<evidence type="ECO:0000313" key="10">
    <source>
        <dbReference type="Proteomes" id="UP001211065"/>
    </source>
</evidence>
<evidence type="ECO:0000256" key="4">
    <source>
        <dbReference type="ARBA" id="ARBA00023273"/>
    </source>
</evidence>
<dbReference type="Proteomes" id="UP001211065">
    <property type="component" value="Unassembled WGS sequence"/>
</dbReference>
<dbReference type="EMBL" id="JADGJW010001606">
    <property type="protein sequence ID" value="KAJ3202206.1"/>
    <property type="molecule type" value="Genomic_DNA"/>
</dbReference>
<dbReference type="InterPro" id="IPR043597">
    <property type="entry name" value="TPH_dom"/>
</dbReference>
<dbReference type="PANTHER" id="PTHR31183:SF1">
    <property type="entry name" value="CILIA- AND FLAGELLA-ASSOCIATED PROTEIN 53"/>
    <property type="match status" value="1"/>
</dbReference>
<protein>
    <recommendedName>
        <fullName evidence="6">Cilia- and flagella-associated protein 53</fullName>
    </recommendedName>
</protein>
<accession>A0AAD5XRU1</accession>
<keyword evidence="2 7" id="KW-0175">Coiled coil</keyword>
<feature type="domain" description="Trichohyalin-plectin-homology" evidence="8">
    <location>
        <begin position="3"/>
        <end position="266"/>
    </location>
</feature>
<dbReference type="InterPro" id="IPR043596">
    <property type="entry name" value="CFAP53/TCHP"/>
</dbReference>
<comment type="similarity">
    <text evidence="5">Belongs to the CFAP53 family.</text>
</comment>
<dbReference type="Pfam" id="PF13868">
    <property type="entry name" value="TPH"/>
    <property type="match status" value="1"/>
</dbReference>
<evidence type="ECO:0000256" key="5">
    <source>
        <dbReference type="ARBA" id="ARBA00033747"/>
    </source>
</evidence>
<proteinExistence type="inferred from homology"/>
<name>A0AAD5XRU1_9FUNG</name>
<evidence type="ECO:0000256" key="1">
    <source>
        <dbReference type="ARBA" id="ARBA00004138"/>
    </source>
</evidence>
<comment type="subcellular location">
    <subcellularLocation>
        <location evidence="1">Cell projection</location>
        <location evidence="1">Cilium</location>
    </subcellularLocation>
</comment>
<keyword evidence="3" id="KW-0969">Cilium</keyword>
<evidence type="ECO:0000313" key="9">
    <source>
        <dbReference type="EMBL" id="KAJ3202206.1"/>
    </source>
</evidence>
<feature type="coiled-coil region" evidence="7">
    <location>
        <begin position="103"/>
        <end position="141"/>
    </location>
</feature>
<evidence type="ECO:0000256" key="6">
    <source>
        <dbReference type="ARBA" id="ARBA00033773"/>
    </source>
</evidence>
<dbReference type="PANTHER" id="PTHR31183">
    <property type="entry name" value="TRICHOPLEIN KERATIN FILAMENT-BINDING PROTEIN FAMILY MEMBER"/>
    <property type="match status" value="1"/>
</dbReference>
<evidence type="ECO:0000256" key="7">
    <source>
        <dbReference type="SAM" id="Coils"/>
    </source>
</evidence>
<keyword evidence="4" id="KW-0966">Cell projection</keyword>
<dbReference type="GO" id="GO:0005929">
    <property type="term" value="C:cilium"/>
    <property type="evidence" value="ECO:0007669"/>
    <property type="project" value="UniProtKB-SubCell"/>
</dbReference>
<organism evidence="9 10">
    <name type="scientific">Clydaea vesicula</name>
    <dbReference type="NCBI Taxonomy" id="447962"/>
    <lineage>
        <taxon>Eukaryota</taxon>
        <taxon>Fungi</taxon>
        <taxon>Fungi incertae sedis</taxon>
        <taxon>Chytridiomycota</taxon>
        <taxon>Chytridiomycota incertae sedis</taxon>
        <taxon>Chytridiomycetes</taxon>
        <taxon>Lobulomycetales</taxon>
        <taxon>Lobulomycetaceae</taxon>
        <taxon>Clydaea</taxon>
    </lineage>
</organism>
<evidence type="ECO:0000256" key="2">
    <source>
        <dbReference type="ARBA" id="ARBA00023054"/>
    </source>
</evidence>
<gene>
    <name evidence="9" type="ORF">HK099_001955</name>
</gene>
<dbReference type="AlphaFoldDB" id="A0AAD5XRU1"/>
<evidence type="ECO:0000259" key="8">
    <source>
        <dbReference type="Pfam" id="PF13868"/>
    </source>
</evidence>